<dbReference type="RefSeq" id="WP_030185141.1">
    <property type="nucleotide sequence ID" value="NZ_CP048261.1"/>
</dbReference>
<evidence type="ECO:0000313" key="6">
    <source>
        <dbReference type="Proteomes" id="UP000011074"/>
    </source>
</evidence>
<dbReference type="Pfam" id="PF00975">
    <property type="entry name" value="Thioesterase"/>
    <property type="match status" value="1"/>
</dbReference>
<evidence type="ECO:0000256" key="2">
    <source>
        <dbReference type="ARBA" id="ARBA00022801"/>
    </source>
</evidence>
<comment type="similarity">
    <text evidence="1">Belongs to the thioesterase family.</text>
</comment>
<keyword evidence="2" id="KW-0378">Hydrolase</keyword>
<dbReference type="PANTHER" id="PTHR11487">
    <property type="entry name" value="THIOESTERASE"/>
    <property type="match status" value="1"/>
</dbReference>
<dbReference type="PANTHER" id="PTHR11487:SF0">
    <property type="entry name" value="S-ACYL FATTY ACID SYNTHASE THIOESTERASE, MEDIUM CHAIN"/>
    <property type="match status" value="1"/>
</dbReference>
<evidence type="ECO:0000256" key="1">
    <source>
        <dbReference type="ARBA" id="ARBA00007169"/>
    </source>
</evidence>
<evidence type="ECO:0000313" key="5">
    <source>
        <dbReference type="EMBL" id="QST82668.1"/>
    </source>
</evidence>
<evidence type="ECO:0000259" key="4">
    <source>
        <dbReference type="SMART" id="SM00824"/>
    </source>
</evidence>
<reference evidence="5" key="2">
    <citation type="submission" date="2020-01" db="EMBL/GenBank/DDBJ databases">
        <authorList>
            <person name="Algora L."/>
            <person name="Schniete J.K."/>
            <person name="MacFadyen A."/>
            <person name="Hoskisson P.A."/>
            <person name="Hunter I.S."/>
            <person name="Herron P.R."/>
        </authorList>
    </citation>
    <scope>NUCLEOTIDE SEQUENCE</scope>
    <source>
        <strain evidence="5">ATCC 10970</strain>
    </source>
</reference>
<name>A0A8A1US24_STRR1</name>
<accession>A0A8A1US24</accession>
<gene>
    <name evidence="5" type="ORF">SRIM_023150</name>
</gene>
<dbReference type="InterPro" id="IPR020802">
    <property type="entry name" value="TesA-like"/>
</dbReference>
<dbReference type="GO" id="GO:0016787">
    <property type="term" value="F:hydrolase activity"/>
    <property type="evidence" value="ECO:0007669"/>
    <property type="project" value="UniProtKB-KW"/>
</dbReference>
<dbReference type="SUPFAM" id="SSF53474">
    <property type="entry name" value="alpha/beta-Hydrolases"/>
    <property type="match status" value="1"/>
</dbReference>
<dbReference type="InterPro" id="IPR029058">
    <property type="entry name" value="AB_hydrolase_fold"/>
</dbReference>
<reference evidence="5" key="1">
    <citation type="submission" date="2012-12" db="EMBL/GenBank/DDBJ databases">
        <authorList>
            <person name="Pethick F.E."/>
            <person name="MacFadyen A.C."/>
            <person name="Tang Z."/>
            <person name="Sangal V."/>
            <person name="Tze-Tze L."/>
            <person name="Chu J."/>
            <person name="Guo M."/>
            <person name="Kirby R."/>
            <person name="Hoskisson P.A."/>
            <person name="Herron P.R."/>
            <person name="Hunter I.S."/>
        </authorList>
    </citation>
    <scope>NUCLEOTIDE SEQUENCE</scope>
    <source>
        <strain evidence="5">ATCC 10970</strain>
    </source>
</reference>
<protein>
    <submittedName>
        <fullName evidence="5">Thioesterase</fullName>
    </submittedName>
</protein>
<dbReference type="AlphaFoldDB" id="A0A8A1US24"/>
<dbReference type="InterPro" id="IPR001031">
    <property type="entry name" value="Thioesterase"/>
</dbReference>
<proteinExistence type="inferred from homology"/>
<dbReference type="Proteomes" id="UP000011074">
    <property type="component" value="Chromosome"/>
</dbReference>
<reference evidence="5" key="3">
    <citation type="journal article" date="2021" name="bioRxiv">
        <title>Bilateral symmetry of linear streptomycete chromosomes.</title>
        <authorList>
            <person name="Algora-Gallardo L."/>
            <person name="Schniete J.K."/>
            <person name="Mark D.R."/>
            <person name="Hunter I.S."/>
            <person name="Herron P.R."/>
        </authorList>
    </citation>
    <scope>NUCLEOTIDE SEQUENCE</scope>
    <source>
        <strain evidence="5">ATCC 10970</strain>
    </source>
</reference>
<dbReference type="GO" id="GO:0008610">
    <property type="term" value="P:lipid biosynthetic process"/>
    <property type="evidence" value="ECO:0007669"/>
    <property type="project" value="TreeGrafter"/>
</dbReference>
<sequence length="255" mass="28012">MHARSVAHSTWFRRYTPRPDADIQAVCFPHAGGAASYYRDWARALPARIEVLVAQYPAREDRLPEDPVDDLHRLADLAAEDLLRTADRPCVLFGHSMGALVAYEVALRMQRAGRTPARLFASAQNAPGRRPPGGLGDASDDTLVRELREMGGTADAITEHPELLELLLPGMRGDYRAVDAYRPRTGTALTCPVTVLYGEADPYVDPADAAAWAGATTADTECVRFDGGHFYLRDRQAELLAAIADRVPLWDATRM</sequence>
<dbReference type="Gene3D" id="3.40.50.1820">
    <property type="entry name" value="alpha/beta hydrolase"/>
    <property type="match status" value="1"/>
</dbReference>
<feature type="domain" description="Thioesterase TesA-like" evidence="4">
    <location>
        <begin position="26"/>
        <end position="248"/>
    </location>
</feature>
<dbReference type="InterPro" id="IPR012223">
    <property type="entry name" value="TEII"/>
</dbReference>
<feature type="region of interest" description="Disordered" evidence="3">
    <location>
        <begin position="120"/>
        <end position="139"/>
    </location>
</feature>
<dbReference type="EMBL" id="CP048261">
    <property type="protein sequence ID" value="QST82668.1"/>
    <property type="molecule type" value="Genomic_DNA"/>
</dbReference>
<dbReference type="SMART" id="SM00824">
    <property type="entry name" value="PKS_TE"/>
    <property type="match status" value="1"/>
</dbReference>
<evidence type="ECO:0000256" key="3">
    <source>
        <dbReference type="SAM" id="MobiDB-lite"/>
    </source>
</evidence>
<organism evidence="5 6">
    <name type="scientific">Streptomyces rimosus subsp. rimosus (strain ATCC 10970 / DSM 40260 / JCM 4667 / NRRL 2234)</name>
    <dbReference type="NCBI Taxonomy" id="1265868"/>
    <lineage>
        <taxon>Bacteria</taxon>
        <taxon>Bacillati</taxon>
        <taxon>Actinomycetota</taxon>
        <taxon>Actinomycetes</taxon>
        <taxon>Kitasatosporales</taxon>
        <taxon>Streptomycetaceae</taxon>
        <taxon>Streptomyces</taxon>
    </lineage>
</organism>
<dbReference type="GeneID" id="66856924"/>